<feature type="domain" description="G-protein coupled receptors family 1 profile" evidence="10">
    <location>
        <begin position="56"/>
        <end position="140"/>
    </location>
</feature>
<dbReference type="SUPFAM" id="SSF55486">
    <property type="entry name" value="Metalloproteases ('zincins'), catalytic domain"/>
    <property type="match status" value="1"/>
</dbReference>
<organism evidence="11 12">
    <name type="scientific">Amblyomma americanum</name>
    <name type="common">Lone star tick</name>
    <dbReference type="NCBI Taxonomy" id="6943"/>
    <lineage>
        <taxon>Eukaryota</taxon>
        <taxon>Metazoa</taxon>
        <taxon>Ecdysozoa</taxon>
        <taxon>Arthropoda</taxon>
        <taxon>Chelicerata</taxon>
        <taxon>Arachnida</taxon>
        <taxon>Acari</taxon>
        <taxon>Parasitiformes</taxon>
        <taxon>Ixodida</taxon>
        <taxon>Ixodoidea</taxon>
        <taxon>Ixodidae</taxon>
        <taxon>Amblyomminae</taxon>
        <taxon>Amblyomma</taxon>
    </lineage>
</organism>
<dbReference type="EMBL" id="JARKHS020004611">
    <property type="protein sequence ID" value="KAK8784395.1"/>
    <property type="molecule type" value="Genomic_DNA"/>
</dbReference>
<evidence type="ECO:0000256" key="2">
    <source>
        <dbReference type="ARBA" id="ARBA00010663"/>
    </source>
</evidence>
<feature type="transmembrane region" description="Helical" evidence="9">
    <location>
        <begin position="77"/>
        <end position="101"/>
    </location>
</feature>
<comment type="subcellular location">
    <subcellularLocation>
        <location evidence="1">Membrane</location>
        <topology evidence="1">Multi-pass membrane protein</topology>
    </subcellularLocation>
</comment>
<evidence type="ECO:0000256" key="6">
    <source>
        <dbReference type="ARBA" id="ARBA00023136"/>
    </source>
</evidence>
<reference evidence="11 12" key="1">
    <citation type="journal article" date="2023" name="Arcadia Sci">
        <title>De novo assembly of a long-read Amblyomma americanum tick genome.</title>
        <authorList>
            <person name="Chou S."/>
            <person name="Poskanzer K.E."/>
            <person name="Rollins M."/>
            <person name="Thuy-Boun P.S."/>
        </authorList>
    </citation>
    <scope>NUCLEOTIDE SEQUENCE [LARGE SCALE GENOMIC DNA]</scope>
    <source>
        <strain evidence="11">F_SG_1</strain>
        <tissue evidence="11">Salivary glands</tissue>
    </source>
</reference>
<dbReference type="GO" id="GO:0005886">
    <property type="term" value="C:plasma membrane"/>
    <property type="evidence" value="ECO:0007669"/>
    <property type="project" value="TreeGrafter"/>
</dbReference>
<dbReference type="Gene3D" id="1.20.1070.10">
    <property type="entry name" value="Rhodopsin 7-helix transmembrane proteins"/>
    <property type="match status" value="1"/>
</dbReference>
<dbReference type="InterPro" id="IPR024079">
    <property type="entry name" value="MetalloPept_cat_dom_sf"/>
</dbReference>
<evidence type="ECO:0000256" key="3">
    <source>
        <dbReference type="ARBA" id="ARBA00022692"/>
    </source>
</evidence>
<dbReference type="CDD" id="cd00637">
    <property type="entry name" value="7tm_classA_rhodopsin-like"/>
    <property type="match status" value="1"/>
</dbReference>
<dbReference type="GO" id="GO:0004930">
    <property type="term" value="F:G protein-coupled receptor activity"/>
    <property type="evidence" value="ECO:0007669"/>
    <property type="project" value="UniProtKB-KW"/>
</dbReference>
<dbReference type="InterPro" id="IPR000276">
    <property type="entry name" value="GPCR_Rhodpsn"/>
</dbReference>
<dbReference type="PRINTS" id="PR00237">
    <property type="entry name" value="GPCRRHODOPSN"/>
</dbReference>
<dbReference type="PANTHER" id="PTHR45695:SF15">
    <property type="entry name" value="OPSIN RH2"/>
    <property type="match status" value="1"/>
</dbReference>
<keyword evidence="3 9" id="KW-0812">Transmembrane</keyword>
<dbReference type="Pfam" id="PF00001">
    <property type="entry name" value="7tm_1"/>
    <property type="match status" value="1"/>
</dbReference>
<evidence type="ECO:0000256" key="8">
    <source>
        <dbReference type="ARBA" id="ARBA00023224"/>
    </source>
</evidence>
<accession>A0AAQ4FCM6</accession>
<evidence type="ECO:0000256" key="4">
    <source>
        <dbReference type="ARBA" id="ARBA00022989"/>
    </source>
</evidence>
<evidence type="ECO:0000259" key="10">
    <source>
        <dbReference type="PROSITE" id="PS50262"/>
    </source>
</evidence>
<evidence type="ECO:0000256" key="9">
    <source>
        <dbReference type="SAM" id="Phobius"/>
    </source>
</evidence>
<keyword evidence="7" id="KW-0675">Receptor</keyword>
<evidence type="ECO:0000313" key="12">
    <source>
        <dbReference type="Proteomes" id="UP001321473"/>
    </source>
</evidence>
<name>A0AAQ4FCM6_AMBAM</name>
<evidence type="ECO:0000256" key="7">
    <source>
        <dbReference type="ARBA" id="ARBA00023170"/>
    </source>
</evidence>
<evidence type="ECO:0000256" key="5">
    <source>
        <dbReference type="ARBA" id="ARBA00023040"/>
    </source>
</evidence>
<sequence>MSPTESMLPSVLSPTLSTNGSLLSVAVAAEEPVASAATIATLASLFAAIGVSGVLGNAFVVCAVLGDRDMRSSVTNLFILNLAVSDLTILLACVPDIVLFIRNRGWELGLGLCRTLRFVEVMALYASVMTLVSVCVERTMRWGLGTYTAYHEYTFLYALSRNSREHWGRTMFSTDCWYEPNPRTVYVPLLAFNATQALSEDNVDAFQLSRLGPRLIRCLFDMLLDEANATNGPAHWLTDATWTKLIAAEACLGGRRDYFRFGRFRDVLAARVAFRAFLKSVGTEGELVLQLDNGRVMSSAQAFFAYLMVQSCSNSDGLDRWRRTAAGNDWGAALQNSEDFRRAYNCSSTSGVNSPPECAT</sequence>
<dbReference type="InterPro" id="IPR017452">
    <property type="entry name" value="GPCR_Rhodpsn_7TM"/>
</dbReference>
<dbReference type="Gene3D" id="3.40.390.10">
    <property type="entry name" value="Collagenase (Catalytic Domain)"/>
    <property type="match status" value="1"/>
</dbReference>
<comment type="similarity">
    <text evidence="2">Belongs to the G-protein coupled receptor 1 family.</text>
</comment>
<keyword evidence="12" id="KW-1185">Reference proteome</keyword>
<dbReference type="AlphaFoldDB" id="A0AAQ4FCM6"/>
<feature type="transmembrane region" description="Helical" evidence="9">
    <location>
        <begin position="116"/>
        <end position="136"/>
    </location>
</feature>
<keyword evidence="6 9" id="KW-0472">Membrane</keyword>
<dbReference type="GO" id="GO:0008237">
    <property type="term" value="F:metallopeptidase activity"/>
    <property type="evidence" value="ECO:0007669"/>
    <property type="project" value="InterPro"/>
</dbReference>
<evidence type="ECO:0000256" key="1">
    <source>
        <dbReference type="ARBA" id="ARBA00004141"/>
    </source>
</evidence>
<dbReference type="SUPFAM" id="SSF81321">
    <property type="entry name" value="Family A G protein-coupled receptor-like"/>
    <property type="match status" value="1"/>
</dbReference>
<dbReference type="PROSITE" id="PS50262">
    <property type="entry name" value="G_PROTEIN_RECEP_F1_2"/>
    <property type="match status" value="1"/>
</dbReference>
<gene>
    <name evidence="11" type="ORF">V5799_009240</name>
</gene>
<proteinExistence type="inferred from homology"/>
<protein>
    <recommendedName>
        <fullName evidence="10">G-protein coupled receptors family 1 profile domain-containing protein</fullName>
    </recommendedName>
</protein>
<dbReference type="PANTHER" id="PTHR45695">
    <property type="entry name" value="LEUCOKININ RECEPTOR-RELATED"/>
    <property type="match status" value="1"/>
</dbReference>
<feature type="transmembrane region" description="Helical" evidence="9">
    <location>
        <begin position="38"/>
        <end position="65"/>
    </location>
</feature>
<comment type="caution">
    <text evidence="11">The sequence shown here is derived from an EMBL/GenBank/DDBJ whole genome shotgun (WGS) entry which is preliminary data.</text>
</comment>
<evidence type="ECO:0000313" key="11">
    <source>
        <dbReference type="EMBL" id="KAK8784395.1"/>
    </source>
</evidence>
<keyword evidence="8" id="KW-0807">Transducer</keyword>
<keyword evidence="4 9" id="KW-1133">Transmembrane helix</keyword>
<keyword evidence="5" id="KW-0297">G-protein coupled receptor</keyword>
<dbReference type="Proteomes" id="UP001321473">
    <property type="component" value="Unassembled WGS sequence"/>
</dbReference>